<accession>A0A8B6F3K6</accession>
<evidence type="ECO:0000313" key="1">
    <source>
        <dbReference type="EMBL" id="VDI43041.1"/>
    </source>
</evidence>
<protein>
    <submittedName>
        <fullName evidence="1">Uncharacterized protein</fullName>
    </submittedName>
</protein>
<sequence>MNKPLYTGCFYRQPNNEASGISDHEAEIVDIKTKVKLLTKKKPRKTFLKSKGNIPGLKTRLKDEFPEYIKRTNNKSIEICWGNVFRPFSHHSWTSIYHRKRAPVDRTSPGSREIFREQYVGNNDYITELKRPKKKDRDWAKFKNIRRNIKYQLEVEHKIYLSNLLEIKDETNTESPISRE</sequence>
<dbReference type="AlphaFoldDB" id="A0A8B6F3K6"/>
<organism evidence="1 2">
    <name type="scientific">Mytilus galloprovincialis</name>
    <name type="common">Mediterranean mussel</name>
    <dbReference type="NCBI Taxonomy" id="29158"/>
    <lineage>
        <taxon>Eukaryota</taxon>
        <taxon>Metazoa</taxon>
        <taxon>Spiralia</taxon>
        <taxon>Lophotrochozoa</taxon>
        <taxon>Mollusca</taxon>
        <taxon>Bivalvia</taxon>
        <taxon>Autobranchia</taxon>
        <taxon>Pteriomorphia</taxon>
        <taxon>Mytilida</taxon>
        <taxon>Mytiloidea</taxon>
        <taxon>Mytilidae</taxon>
        <taxon>Mytilinae</taxon>
        <taxon>Mytilus</taxon>
    </lineage>
</organism>
<dbReference type="EMBL" id="UYJE01006107">
    <property type="protein sequence ID" value="VDI43041.1"/>
    <property type="molecule type" value="Genomic_DNA"/>
</dbReference>
<comment type="caution">
    <text evidence="1">The sequence shown here is derived from an EMBL/GenBank/DDBJ whole genome shotgun (WGS) entry which is preliminary data.</text>
</comment>
<gene>
    <name evidence="1" type="ORF">MGAL_10B044423</name>
</gene>
<dbReference type="Proteomes" id="UP000596742">
    <property type="component" value="Unassembled WGS sequence"/>
</dbReference>
<keyword evidence="2" id="KW-1185">Reference proteome</keyword>
<proteinExistence type="predicted"/>
<reference evidence="1" key="1">
    <citation type="submission" date="2018-11" db="EMBL/GenBank/DDBJ databases">
        <authorList>
            <person name="Alioto T."/>
            <person name="Alioto T."/>
        </authorList>
    </citation>
    <scope>NUCLEOTIDE SEQUENCE</scope>
</reference>
<evidence type="ECO:0000313" key="2">
    <source>
        <dbReference type="Proteomes" id="UP000596742"/>
    </source>
</evidence>
<name>A0A8B6F3K6_MYTGA</name>